<keyword evidence="10" id="KW-0503">Monooxygenase</keyword>
<evidence type="ECO:0000313" key="15">
    <source>
        <dbReference type="EMBL" id="RNL67641.1"/>
    </source>
</evidence>
<feature type="transmembrane region" description="Helical" evidence="12">
    <location>
        <begin position="12"/>
        <end position="41"/>
    </location>
</feature>
<evidence type="ECO:0000256" key="3">
    <source>
        <dbReference type="ARBA" id="ARBA00022475"/>
    </source>
</evidence>
<dbReference type="Proteomes" id="UP000274695">
    <property type="component" value="Unassembled WGS sequence"/>
</dbReference>
<dbReference type="GO" id="GO:0006629">
    <property type="term" value="P:lipid metabolic process"/>
    <property type="evidence" value="ECO:0007669"/>
    <property type="project" value="InterPro"/>
</dbReference>
<name>A0A2S4HEK7_9GAMM</name>
<evidence type="ECO:0000256" key="6">
    <source>
        <dbReference type="ARBA" id="ARBA00022723"/>
    </source>
</evidence>
<evidence type="ECO:0000256" key="7">
    <source>
        <dbReference type="ARBA" id="ARBA00022989"/>
    </source>
</evidence>
<comment type="similarity">
    <text evidence="2">Belongs to the fatty acid desaturase type 1 family. AlkB subfamily.</text>
</comment>
<dbReference type="GO" id="GO:0005886">
    <property type="term" value="C:plasma membrane"/>
    <property type="evidence" value="ECO:0007669"/>
    <property type="project" value="UniProtKB-SubCell"/>
</dbReference>
<evidence type="ECO:0000256" key="9">
    <source>
        <dbReference type="ARBA" id="ARBA00023004"/>
    </source>
</evidence>
<dbReference type="AlphaFoldDB" id="A0A2S4HEK7"/>
<dbReference type="PANTHER" id="PTHR38674:SF1">
    <property type="entry name" value="ALKANE 1-MONOOXYGENASE 1"/>
    <property type="match status" value="1"/>
</dbReference>
<gene>
    <name evidence="14" type="ORF">C0068_11395</name>
    <name evidence="15" type="ORF">D0911_01000</name>
</gene>
<dbReference type="EMBL" id="PQGG01000028">
    <property type="protein sequence ID" value="POP52426.1"/>
    <property type="molecule type" value="Genomic_DNA"/>
</dbReference>
<keyword evidence="4" id="KW-0997">Cell inner membrane</keyword>
<comment type="subcellular location">
    <subcellularLocation>
        <location evidence="1">Cell inner membrane</location>
        <topology evidence="1">Multi-pass membrane protein</topology>
    </subcellularLocation>
</comment>
<keyword evidence="3" id="KW-1003">Cell membrane</keyword>
<keyword evidence="17" id="KW-1185">Reference proteome</keyword>
<dbReference type="OrthoDB" id="4759734at2"/>
<dbReference type="InterPro" id="IPR005804">
    <property type="entry name" value="FA_desaturase_dom"/>
</dbReference>
<dbReference type="PANTHER" id="PTHR38674">
    <property type="entry name" value="ALKANE 1-MONOOXYGENASE 1"/>
    <property type="match status" value="1"/>
</dbReference>
<feature type="transmembrane region" description="Helical" evidence="12">
    <location>
        <begin position="89"/>
        <end position="108"/>
    </location>
</feature>
<reference evidence="15 17" key="2">
    <citation type="submission" date="2018-10" db="EMBL/GenBank/DDBJ databases">
        <title>Draft genome sequence of Zhongshania sp. DSW25-10.</title>
        <authorList>
            <person name="Oh J."/>
        </authorList>
    </citation>
    <scope>NUCLEOTIDE SEQUENCE [LARGE SCALE GENOMIC DNA]</scope>
    <source>
        <strain evidence="15 17">DSW25-10</strain>
    </source>
</reference>
<dbReference type="InterPro" id="IPR033885">
    <property type="entry name" value="AlkB/XylM"/>
</dbReference>
<accession>A0A2S4HEK7</accession>
<reference evidence="14" key="1">
    <citation type="submission" date="2018-01" db="EMBL/GenBank/DDBJ databases">
        <authorList>
            <person name="Yu X.-D."/>
        </authorList>
    </citation>
    <scope>NUCLEOTIDE SEQUENCE</scope>
    <source>
        <strain evidence="14">ZX-21</strain>
    </source>
</reference>
<dbReference type="CDD" id="cd03512">
    <property type="entry name" value="Alkane-hydroxylase"/>
    <property type="match status" value="1"/>
</dbReference>
<evidence type="ECO:0000256" key="11">
    <source>
        <dbReference type="ARBA" id="ARBA00023136"/>
    </source>
</evidence>
<evidence type="ECO:0000313" key="16">
    <source>
        <dbReference type="Proteomes" id="UP000237222"/>
    </source>
</evidence>
<evidence type="ECO:0000313" key="14">
    <source>
        <dbReference type="EMBL" id="POP52426.1"/>
    </source>
</evidence>
<evidence type="ECO:0000256" key="8">
    <source>
        <dbReference type="ARBA" id="ARBA00023002"/>
    </source>
</evidence>
<evidence type="ECO:0000256" key="5">
    <source>
        <dbReference type="ARBA" id="ARBA00022692"/>
    </source>
</evidence>
<keyword evidence="5 12" id="KW-0812">Transmembrane</keyword>
<comment type="caution">
    <text evidence="14">The sequence shown here is derived from an EMBL/GenBank/DDBJ whole genome shotgun (WGS) entry which is preliminary data.</text>
</comment>
<sequence>MFDYLRYYFSPALQVMAAVGIYIGGPYCWLGLATLPGLAIIDTVLPRDTKERKINNRALADIPIWIGAIFAVGLYLFLAWRIGQGNMSVVEMIGATLSVSWLGVIIGVPSTHELYHQQGTLQKFIGTYSQVIYLDASRDIGHRVGHHLDVGTPEDCDTAQRGVNLYAFAARAVYESTVTGWRLESEAMMKRGRSRWSIHHRVWKAILAFVVFELALFAIGGVAAAVCGLAGACVARVWVETFNYFQHYGQVRIPGKPIGRRHVWNHLQPISRIVAFEITNHADHHLDAYTPYYRLKPDTTAVKVPSVFVCFLSALIPPIWNNVVIKPALKEWDLNHASTEERELARQQNLRAGWPDWFETEAELSSAA</sequence>
<evidence type="ECO:0000256" key="2">
    <source>
        <dbReference type="ARBA" id="ARBA00010823"/>
    </source>
</evidence>
<keyword evidence="9" id="KW-0408">Iron</keyword>
<feature type="transmembrane region" description="Helical" evidence="12">
    <location>
        <begin position="62"/>
        <end position="83"/>
    </location>
</feature>
<protein>
    <submittedName>
        <fullName evidence="14">Alkane 1-monooxygenase</fullName>
    </submittedName>
</protein>
<keyword evidence="7 12" id="KW-1133">Transmembrane helix</keyword>
<feature type="transmembrane region" description="Helical" evidence="12">
    <location>
        <begin position="202"/>
        <end position="226"/>
    </location>
</feature>
<evidence type="ECO:0000259" key="13">
    <source>
        <dbReference type="Pfam" id="PF00487"/>
    </source>
</evidence>
<dbReference type="Pfam" id="PF00487">
    <property type="entry name" value="FA_desaturase"/>
    <property type="match status" value="1"/>
</dbReference>
<dbReference type="GO" id="GO:0004497">
    <property type="term" value="F:monooxygenase activity"/>
    <property type="evidence" value="ECO:0007669"/>
    <property type="project" value="UniProtKB-KW"/>
</dbReference>
<evidence type="ECO:0000256" key="10">
    <source>
        <dbReference type="ARBA" id="ARBA00023033"/>
    </source>
</evidence>
<dbReference type="RefSeq" id="WP_103684611.1">
    <property type="nucleotide sequence ID" value="NZ_PQGG01000028.1"/>
</dbReference>
<evidence type="ECO:0000256" key="12">
    <source>
        <dbReference type="SAM" id="Phobius"/>
    </source>
</evidence>
<organism evidence="14 16">
    <name type="scientific">Zhongshania marina</name>
    <dbReference type="NCBI Taxonomy" id="2304603"/>
    <lineage>
        <taxon>Bacteria</taxon>
        <taxon>Pseudomonadati</taxon>
        <taxon>Pseudomonadota</taxon>
        <taxon>Gammaproteobacteria</taxon>
        <taxon>Cellvibrionales</taxon>
        <taxon>Spongiibacteraceae</taxon>
        <taxon>Zhongshania</taxon>
    </lineage>
</organism>
<keyword evidence="8" id="KW-0560">Oxidoreductase</keyword>
<evidence type="ECO:0000256" key="1">
    <source>
        <dbReference type="ARBA" id="ARBA00004429"/>
    </source>
</evidence>
<keyword evidence="11 12" id="KW-0472">Membrane</keyword>
<dbReference type="Proteomes" id="UP000237222">
    <property type="component" value="Unassembled WGS sequence"/>
</dbReference>
<dbReference type="GO" id="GO:0046872">
    <property type="term" value="F:metal ion binding"/>
    <property type="evidence" value="ECO:0007669"/>
    <property type="project" value="UniProtKB-KW"/>
</dbReference>
<keyword evidence="6" id="KW-0479">Metal-binding</keyword>
<evidence type="ECO:0000313" key="17">
    <source>
        <dbReference type="Proteomes" id="UP000274695"/>
    </source>
</evidence>
<evidence type="ECO:0000256" key="4">
    <source>
        <dbReference type="ARBA" id="ARBA00022519"/>
    </source>
</evidence>
<proteinExistence type="inferred from homology"/>
<feature type="domain" description="Fatty acid desaturase" evidence="13">
    <location>
        <begin position="101"/>
        <end position="296"/>
    </location>
</feature>
<dbReference type="EMBL" id="RHGB01000001">
    <property type="protein sequence ID" value="RNL67641.1"/>
    <property type="molecule type" value="Genomic_DNA"/>
</dbReference>